<comment type="caution">
    <text evidence="7">The sequence shown here is derived from an EMBL/GenBank/DDBJ whole genome shotgun (WGS) entry which is preliminary data.</text>
</comment>
<keyword evidence="5" id="KW-0969">Cilium</keyword>
<dbReference type="Proteomes" id="UP001054945">
    <property type="component" value="Unassembled WGS sequence"/>
</dbReference>
<evidence type="ECO:0000256" key="4">
    <source>
        <dbReference type="ARBA" id="ARBA00023054"/>
    </source>
</evidence>
<dbReference type="AlphaFoldDB" id="A0AAV4PVL1"/>
<dbReference type="GO" id="GO:0060271">
    <property type="term" value="P:cilium assembly"/>
    <property type="evidence" value="ECO:0007669"/>
    <property type="project" value="TreeGrafter"/>
</dbReference>
<evidence type="ECO:0000256" key="2">
    <source>
        <dbReference type="ARBA" id="ARBA00008340"/>
    </source>
</evidence>
<evidence type="ECO:0000256" key="5">
    <source>
        <dbReference type="ARBA" id="ARBA00023069"/>
    </source>
</evidence>
<keyword evidence="8" id="KW-1185">Reference proteome</keyword>
<keyword evidence="3" id="KW-0970">Cilium biogenesis/degradation</keyword>
<sequence>MSYKDIRSFTEMMRALGYPRLISLENFRFPNFTLVAEILLWLVKRYDPNVELPDDIDTEQDRVIFIKSVVQFMVRFS</sequence>
<proteinExistence type="inferred from homology"/>
<comment type="subcellular location">
    <subcellularLocation>
        <location evidence="1">Cell projection</location>
        <location evidence="1">Cilium</location>
    </subcellularLocation>
</comment>
<evidence type="ECO:0000313" key="8">
    <source>
        <dbReference type="Proteomes" id="UP001054945"/>
    </source>
</evidence>
<name>A0AAV4PVL1_CAEEX</name>
<dbReference type="GO" id="GO:0030992">
    <property type="term" value="C:intraciliary transport particle B"/>
    <property type="evidence" value="ECO:0007669"/>
    <property type="project" value="TreeGrafter"/>
</dbReference>
<organism evidence="7 8">
    <name type="scientific">Caerostris extrusa</name>
    <name type="common">Bark spider</name>
    <name type="synonym">Caerostris bankana</name>
    <dbReference type="NCBI Taxonomy" id="172846"/>
    <lineage>
        <taxon>Eukaryota</taxon>
        <taxon>Metazoa</taxon>
        <taxon>Ecdysozoa</taxon>
        <taxon>Arthropoda</taxon>
        <taxon>Chelicerata</taxon>
        <taxon>Arachnida</taxon>
        <taxon>Araneae</taxon>
        <taxon>Araneomorphae</taxon>
        <taxon>Entelegynae</taxon>
        <taxon>Araneoidea</taxon>
        <taxon>Araneidae</taxon>
        <taxon>Caerostris</taxon>
    </lineage>
</organism>
<keyword evidence="6" id="KW-0966">Cell projection</keyword>
<dbReference type="GO" id="GO:0005815">
    <property type="term" value="C:microtubule organizing center"/>
    <property type="evidence" value="ECO:0007669"/>
    <property type="project" value="TreeGrafter"/>
</dbReference>
<evidence type="ECO:0000256" key="3">
    <source>
        <dbReference type="ARBA" id="ARBA00022794"/>
    </source>
</evidence>
<comment type="similarity">
    <text evidence="2">Belongs to the CLUAP1 family.</text>
</comment>
<dbReference type="PANTHER" id="PTHR21547:SF0">
    <property type="entry name" value="CLUSTERIN-ASSOCIATED PROTEIN 1"/>
    <property type="match status" value="1"/>
</dbReference>
<dbReference type="InterPro" id="IPR019366">
    <property type="entry name" value="Clusterin-associated_protein-1"/>
</dbReference>
<evidence type="ECO:0000256" key="6">
    <source>
        <dbReference type="ARBA" id="ARBA00023273"/>
    </source>
</evidence>
<accession>A0AAV4PVL1</accession>
<gene>
    <name evidence="7" type="primary">cluap1</name>
    <name evidence="7" type="ORF">CEXT_756401</name>
</gene>
<dbReference type="GO" id="GO:0005929">
    <property type="term" value="C:cilium"/>
    <property type="evidence" value="ECO:0007669"/>
    <property type="project" value="UniProtKB-SubCell"/>
</dbReference>
<dbReference type="EMBL" id="BPLR01005273">
    <property type="protein sequence ID" value="GIY01155.1"/>
    <property type="molecule type" value="Genomic_DNA"/>
</dbReference>
<protein>
    <submittedName>
        <fullName evidence="7">Clusterin-associated protein 1 homolog</fullName>
    </submittedName>
</protein>
<keyword evidence="4" id="KW-0175">Coiled coil</keyword>
<dbReference type="Pfam" id="PF10234">
    <property type="entry name" value="Cluap1"/>
    <property type="match status" value="1"/>
</dbReference>
<dbReference type="PANTHER" id="PTHR21547">
    <property type="entry name" value="CLUSTERIN ASSOCIATED PROTEIN 1"/>
    <property type="match status" value="1"/>
</dbReference>
<reference evidence="7 8" key="1">
    <citation type="submission" date="2021-06" db="EMBL/GenBank/DDBJ databases">
        <title>Caerostris extrusa draft genome.</title>
        <authorList>
            <person name="Kono N."/>
            <person name="Arakawa K."/>
        </authorList>
    </citation>
    <scope>NUCLEOTIDE SEQUENCE [LARGE SCALE GENOMIC DNA]</scope>
</reference>
<evidence type="ECO:0000256" key="1">
    <source>
        <dbReference type="ARBA" id="ARBA00004138"/>
    </source>
</evidence>
<evidence type="ECO:0000313" key="7">
    <source>
        <dbReference type="EMBL" id="GIY01155.1"/>
    </source>
</evidence>